<proteinExistence type="predicted"/>
<comment type="caution">
    <text evidence="2">The sequence shown here is derived from an EMBL/GenBank/DDBJ whole genome shotgun (WGS) entry which is preliminary data.</text>
</comment>
<dbReference type="InterPro" id="IPR018895">
    <property type="entry name" value="DUF2474"/>
</dbReference>
<gene>
    <name evidence="2" type="ORF">GTU67_05965</name>
</gene>
<dbReference type="Proteomes" id="UP000545386">
    <property type="component" value="Unassembled WGS sequence"/>
</dbReference>
<name>A0A842HP18_9BURK</name>
<keyword evidence="3" id="KW-1185">Reference proteome</keyword>
<evidence type="ECO:0000313" key="3">
    <source>
        <dbReference type="Proteomes" id="UP000545386"/>
    </source>
</evidence>
<organism evidence="2 3">
    <name type="scientific">Pusillimonas minor</name>
    <dbReference type="NCBI Taxonomy" id="2697024"/>
    <lineage>
        <taxon>Bacteria</taxon>
        <taxon>Pseudomonadati</taxon>
        <taxon>Pseudomonadota</taxon>
        <taxon>Betaproteobacteria</taxon>
        <taxon>Burkholderiales</taxon>
        <taxon>Alcaligenaceae</taxon>
        <taxon>Pusillimonas</taxon>
    </lineage>
</organism>
<dbReference type="AlphaFoldDB" id="A0A842HP18"/>
<dbReference type="RefSeq" id="WP_185779191.1">
    <property type="nucleotide sequence ID" value="NZ_JACJUU010000003.1"/>
</dbReference>
<dbReference type="EMBL" id="JACJUU010000003">
    <property type="protein sequence ID" value="MBC2769462.1"/>
    <property type="molecule type" value="Genomic_DNA"/>
</dbReference>
<evidence type="ECO:0000256" key="1">
    <source>
        <dbReference type="SAM" id="Phobius"/>
    </source>
</evidence>
<accession>A0A842HP18</accession>
<keyword evidence="1" id="KW-1133">Transmembrane helix</keyword>
<feature type="transmembrane region" description="Helical" evidence="1">
    <location>
        <begin position="16"/>
        <end position="41"/>
    </location>
</feature>
<reference evidence="2 3" key="1">
    <citation type="submission" date="2020-08" db="EMBL/GenBank/DDBJ databases">
        <title>Paraeoetvoesia sp. YC-7-48 draft genome sequence.</title>
        <authorList>
            <person name="Yao L."/>
        </authorList>
    </citation>
    <scope>NUCLEOTIDE SEQUENCE [LARGE SCALE GENOMIC DNA]</scope>
    <source>
        <strain evidence="3">YC-7-48</strain>
    </source>
</reference>
<sequence>MAAPHRSPPSSWRKRLGWLVVLWLGGVLALSAFAGLLRLVMNWVGMTA</sequence>
<keyword evidence="1" id="KW-0472">Membrane</keyword>
<evidence type="ECO:0000313" key="2">
    <source>
        <dbReference type="EMBL" id="MBC2769462.1"/>
    </source>
</evidence>
<protein>
    <submittedName>
        <fullName evidence="2">DUF2474 domain-containing protein</fullName>
    </submittedName>
</protein>
<dbReference type="Pfam" id="PF10617">
    <property type="entry name" value="DUF2474"/>
    <property type="match status" value="1"/>
</dbReference>
<keyword evidence="1" id="KW-0812">Transmembrane</keyword>